<accession>A0A1X2IY11</accession>
<keyword evidence="6" id="KW-0175">Coiled coil</keyword>
<evidence type="ECO:0000256" key="3">
    <source>
        <dbReference type="ARBA" id="ARBA00023125"/>
    </source>
</evidence>
<sequence length="238" mass="26367">MSYISSLNILSDDPSIPVSEEDVTDELALWANAQFKFDSTPGSALLDDPLKSSTHTDSVYGVLNDFNNFDHQHSLVTDMVTPSANNPIKQHHPSLIPMMSPDLYASPTSACSTMTAPTFDVHSTTDSLFTNESTLLNDTTKQLSQHQEDIGNAPKTKVGMDEDKRRRNTAASARFRQKKKLREQALQQTVKEMTSKTEALEKRCQELELEAKWLRALLVEKNPALVTPLSTASASLKS</sequence>
<feature type="region of interest" description="Disordered" evidence="7">
    <location>
        <begin position="145"/>
        <end position="166"/>
    </location>
</feature>
<comment type="subcellular location">
    <subcellularLocation>
        <location evidence="1">Nucleus</location>
    </subcellularLocation>
</comment>
<dbReference type="Pfam" id="PF07716">
    <property type="entry name" value="bZIP_2"/>
    <property type="match status" value="1"/>
</dbReference>
<reference evidence="9 10" key="1">
    <citation type="submission" date="2016-07" db="EMBL/GenBank/DDBJ databases">
        <title>Pervasive Adenine N6-methylation of Active Genes in Fungi.</title>
        <authorList>
            <consortium name="DOE Joint Genome Institute"/>
            <person name="Mondo S.J."/>
            <person name="Dannebaum R.O."/>
            <person name="Kuo R.C."/>
            <person name="Labutti K."/>
            <person name="Haridas S."/>
            <person name="Kuo A."/>
            <person name="Salamov A."/>
            <person name="Ahrendt S.R."/>
            <person name="Lipzen A."/>
            <person name="Sullivan W."/>
            <person name="Andreopoulos W.B."/>
            <person name="Clum A."/>
            <person name="Lindquist E."/>
            <person name="Daum C."/>
            <person name="Ramamoorthy G.K."/>
            <person name="Gryganskyi A."/>
            <person name="Culley D."/>
            <person name="Magnuson J.K."/>
            <person name="James T.Y."/>
            <person name="O'Malley M.A."/>
            <person name="Stajich J.E."/>
            <person name="Spatafora J.W."/>
            <person name="Visel A."/>
            <person name="Grigoriev I.V."/>
        </authorList>
    </citation>
    <scope>NUCLEOTIDE SEQUENCE [LARGE SCALE GENOMIC DNA]</scope>
    <source>
        <strain evidence="9 10">NRRL 1336</strain>
    </source>
</reference>
<feature type="non-terminal residue" evidence="9">
    <location>
        <position position="1"/>
    </location>
</feature>
<dbReference type="GO" id="GO:0005634">
    <property type="term" value="C:nucleus"/>
    <property type="evidence" value="ECO:0007669"/>
    <property type="project" value="UniProtKB-SubCell"/>
</dbReference>
<evidence type="ECO:0000313" key="9">
    <source>
        <dbReference type="EMBL" id="ORZ24188.1"/>
    </source>
</evidence>
<feature type="coiled-coil region" evidence="6">
    <location>
        <begin position="183"/>
        <end position="217"/>
    </location>
</feature>
<evidence type="ECO:0000256" key="5">
    <source>
        <dbReference type="ARBA" id="ARBA00023242"/>
    </source>
</evidence>
<dbReference type="EMBL" id="MCGE01000002">
    <property type="protein sequence ID" value="ORZ24188.1"/>
    <property type="molecule type" value="Genomic_DNA"/>
</dbReference>
<gene>
    <name evidence="9" type="ORF">BCR42DRAFT_365396</name>
</gene>
<dbReference type="InterPro" id="IPR046347">
    <property type="entry name" value="bZIP_sf"/>
</dbReference>
<comment type="caution">
    <text evidence="9">The sequence shown here is derived from an EMBL/GenBank/DDBJ whole genome shotgun (WGS) entry which is preliminary data.</text>
</comment>
<dbReference type="AlphaFoldDB" id="A0A1X2IY11"/>
<keyword evidence="4" id="KW-0804">Transcription</keyword>
<evidence type="ECO:0000256" key="1">
    <source>
        <dbReference type="ARBA" id="ARBA00004123"/>
    </source>
</evidence>
<evidence type="ECO:0000256" key="2">
    <source>
        <dbReference type="ARBA" id="ARBA00023015"/>
    </source>
</evidence>
<dbReference type="PANTHER" id="PTHR13044:SF14">
    <property type="entry name" value="CRYPTOCEPHAL, ISOFORM A"/>
    <property type="match status" value="1"/>
</dbReference>
<evidence type="ECO:0000313" key="10">
    <source>
        <dbReference type="Proteomes" id="UP000193560"/>
    </source>
</evidence>
<dbReference type="Gene3D" id="1.20.5.170">
    <property type="match status" value="1"/>
</dbReference>
<dbReference type="CDD" id="cd14705">
    <property type="entry name" value="bZIP_Zip1"/>
    <property type="match status" value="1"/>
</dbReference>
<keyword evidence="10" id="KW-1185">Reference proteome</keyword>
<proteinExistence type="predicted"/>
<organism evidence="9 10">
    <name type="scientific">Absidia repens</name>
    <dbReference type="NCBI Taxonomy" id="90262"/>
    <lineage>
        <taxon>Eukaryota</taxon>
        <taxon>Fungi</taxon>
        <taxon>Fungi incertae sedis</taxon>
        <taxon>Mucoromycota</taxon>
        <taxon>Mucoromycotina</taxon>
        <taxon>Mucoromycetes</taxon>
        <taxon>Mucorales</taxon>
        <taxon>Cunninghamellaceae</taxon>
        <taxon>Absidia</taxon>
    </lineage>
</organism>
<evidence type="ECO:0000259" key="8">
    <source>
        <dbReference type="PROSITE" id="PS50217"/>
    </source>
</evidence>
<dbReference type="Proteomes" id="UP000193560">
    <property type="component" value="Unassembled WGS sequence"/>
</dbReference>
<dbReference type="PANTHER" id="PTHR13044">
    <property type="entry name" value="ACTIVATING TRANSCRIPTION FACTOR ATF 4/5"/>
    <property type="match status" value="1"/>
</dbReference>
<evidence type="ECO:0000256" key="7">
    <source>
        <dbReference type="SAM" id="MobiDB-lite"/>
    </source>
</evidence>
<keyword evidence="5" id="KW-0539">Nucleus</keyword>
<dbReference type="PROSITE" id="PS00036">
    <property type="entry name" value="BZIP_BASIC"/>
    <property type="match status" value="1"/>
</dbReference>
<dbReference type="OrthoDB" id="1939598at2759"/>
<protein>
    <recommendedName>
        <fullName evidence="8">BZIP domain-containing protein</fullName>
    </recommendedName>
</protein>
<dbReference type="STRING" id="90262.A0A1X2IY11"/>
<evidence type="ECO:0000256" key="4">
    <source>
        <dbReference type="ARBA" id="ARBA00023163"/>
    </source>
</evidence>
<dbReference type="SUPFAM" id="SSF57959">
    <property type="entry name" value="Leucine zipper domain"/>
    <property type="match status" value="1"/>
</dbReference>
<keyword evidence="2" id="KW-0805">Transcription regulation</keyword>
<evidence type="ECO:0000256" key="6">
    <source>
        <dbReference type="SAM" id="Coils"/>
    </source>
</evidence>
<dbReference type="GO" id="GO:0000977">
    <property type="term" value="F:RNA polymerase II transcription regulatory region sequence-specific DNA binding"/>
    <property type="evidence" value="ECO:0007669"/>
    <property type="project" value="TreeGrafter"/>
</dbReference>
<dbReference type="GO" id="GO:0001228">
    <property type="term" value="F:DNA-binding transcription activator activity, RNA polymerase II-specific"/>
    <property type="evidence" value="ECO:0007669"/>
    <property type="project" value="TreeGrafter"/>
</dbReference>
<feature type="domain" description="BZIP" evidence="8">
    <location>
        <begin position="162"/>
        <end position="221"/>
    </location>
</feature>
<name>A0A1X2IY11_9FUNG</name>
<dbReference type="InterPro" id="IPR004827">
    <property type="entry name" value="bZIP"/>
</dbReference>
<keyword evidence="3" id="KW-0238">DNA-binding</keyword>
<dbReference type="PROSITE" id="PS50217">
    <property type="entry name" value="BZIP"/>
    <property type="match status" value="1"/>
</dbReference>